<organism evidence="2 3">
    <name type="scientific">Wickerhamomyces mucosus</name>
    <dbReference type="NCBI Taxonomy" id="1378264"/>
    <lineage>
        <taxon>Eukaryota</taxon>
        <taxon>Fungi</taxon>
        <taxon>Dikarya</taxon>
        <taxon>Ascomycota</taxon>
        <taxon>Saccharomycotina</taxon>
        <taxon>Saccharomycetes</taxon>
        <taxon>Phaffomycetales</taxon>
        <taxon>Wickerhamomycetaceae</taxon>
        <taxon>Wickerhamomyces</taxon>
    </lineage>
</organism>
<gene>
    <name evidence="2" type="ORF">WICMUC_000490</name>
</gene>
<evidence type="ECO:0000313" key="2">
    <source>
        <dbReference type="EMBL" id="KAH3680225.1"/>
    </source>
</evidence>
<dbReference type="EMBL" id="JAEUBF010000152">
    <property type="protein sequence ID" value="KAH3680225.1"/>
    <property type="molecule type" value="Genomic_DNA"/>
</dbReference>
<evidence type="ECO:0000313" key="3">
    <source>
        <dbReference type="Proteomes" id="UP000769528"/>
    </source>
</evidence>
<protein>
    <submittedName>
        <fullName evidence="2">Uncharacterized protein</fullName>
    </submittedName>
</protein>
<keyword evidence="3" id="KW-1185">Reference proteome</keyword>
<reference evidence="2" key="1">
    <citation type="journal article" date="2021" name="Open Biol.">
        <title>Shared evolutionary footprints suggest mitochondrial oxidative damage underlies multiple complex I losses in fungi.</title>
        <authorList>
            <person name="Schikora-Tamarit M.A."/>
            <person name="Marcet-Houben M."/>
            <person name="Nosek J."/>
            <person name="Gabaldon T."/>
        </authorList>
    </citation>
    <scope>NUCLEOTIDE SEQUENCE</scope>
    <source>
        <strain evidence="2">CBS6341</strain>
    </source>
</reference>
<reference evidence="2" key="2">
    <citation type="submission" date="2021-01" db="EMBL/GenBank/DDBJ databases">
        <authorList>
            <person name="Schikora-Tamarit M.A."/>
        </authorList>
    </citation>
    <scope>NUCLEOTIDE SEQUENCE</scope>
    <source>
        <strain evidence="2">CBS6341</strain>
    </source>
</reference>
<comment type="caution">
    <text evidence="2">The sequence shown here is derived from an EMBL/GenBank/DDBJ whole genome shotgun (WGS) entry which is preliminary data.</text>
</comment>
<accession>A0A9P8TIU2</accession>
<evidence type="ECO:0000256" key="1">
    <source>
        <dbReference type="SAM" id="MobiDB-lite"/>
    </source>
</evidence>
<feature type="region of interest" description="Disordered" evidence="1">
    <location>
        <begin position="1"/>
        <end position="39"/>
    </location>
</feature>
<sequence length="150" mass="16776">MKLLKSNDDDDDDDIEEAEDGGDDDFEYSLEENESSNETDLLETESLFVDILFLRNKLRTLDLDFSFTGESFSNSSCKSFFKSLLLKSSSNSPFKSFKLLDSFNLSKVLGNSCWDLGCKCSSVVDELVSGTSLSCVFSSRIVIEFSSEKN</sequence>
<proteinExistence type="predicted"/>
<name>A0A9P8TIU2_9ASCO</name>
<dbReference type="Proteomes" id="UP000769528">
    <property type="component" value="Unassembled WGS sequence"/>
</dbReference>
<feature type="compositionally biased region" description="Acidic residues" evidence="1">
    <location>
        <begin position="8"/>
        <end position="39"/>
    </location>
</feature>
<dbReference type="AlphaFoldDB" id="A0A9P8TIU2"/>